<organism evidence="2 3">
    <name type="scientific">Salinomyces thailandicus</name>
    <dbReference type="NCBI Taxonomy" id="706561"/>
    <lineage>
        <taxon>Eukaryota</taxon>
        <taxon>Fungi</taxon>
        <taxon>Dikarya</taxon>
        <taxon>Ascomycota</taxon>
        <taxon>Pezizomycotina</taxon>
        <taxon>Dothideomycetes</taxon>
        <taxon>Dothideomycetidae</taxon>
        <taxon>Mycosphaerellales</taxon>
        <taxon>Teratosphaeriaceae</taxon>
        <taxon>Salinomyces</taxon>
    </lineage>
</organism>
<dbReference type="OrthoDB" id="3979469at2759"/>
<evidence type="ECO:0008006" key="4">
    <source>
        <dbReference type="Google" id="ProtNLM"/>
    </source>
</evidence>
<name>A0A4V5N5F9_9PEZI</name>
<proteinExistence type="predicted"/>
<keyword evidence="1" id="KW-0812">Transmembrane</keyword>
<dbReference type="PANTHER" id="PTHR39153">
    <property type="entry name" value="AGR244WP"/>
    <property type="match status" value="1"/>
</dbReference>
<evidence type="ECO:0000256" key="1">
    <source>
        <dbReference type="SAM" id="Phobius"/>
    </source>
</evidence>
<dbReference type="AlphaFoldDB" id="A0A4V5N5F9"/>
<evidence type="ECO:0000313" key="3">
    <source>
        <dbReference type="Proteomes" id="UP000308549"/>
    </source>
</evidence>
<comment type="caution">
    <text evidence="2">The sequence shown here is derived from an EMBL/GenBank/DDBJ whole genome shotgun (WGS) entry which is preliminary data.</text>
</comment>
<dbReference type="Proteomes" id="UP000308549">
    <property type="component" value="Unassembled WGS sequence"/>
</dbReference>
<dbReference type="PANTHER" id="PTHR39153:SF1">
    <property type="entry name" value="AGR244WP"/>
    <property type="match status" value="1"/>
</dbReference>
<gene>
    <name evidence="2" type="ORF">B0A50_02057</name>
</gene>
<dbReference type="InterPro" id="IPR038882">
    <property type="entry name" value="Rcf3"/>
</dbReference>
<sequence length="122" mass="13586">MVRTHGSLMHDEELNSAAWVAARGAAVGAAKWGLFSAVAAGVGLLYSPMYRGLTIQFKVFLQMSGMTLGSMIEADHRLRAHELIIRNHKKLARDLEVWKRYEAEIERSAEEAASTKTRDAEK</sequence>
<reference evidence="2 3" key="1">
    <citation type="submission" date="2017-03" db="EMBL/GenBank/DDBJ databases">
        <title>Genomes of endolithic fungi from Antarctica.</title>
        <authorList>
            <person name="Coleine C."/>
            <person name="Masonjones S."/>
            <person name="Stajich J.E."/>
        </authorList>
    </citation>
    <scope>NUCLEOTIDE SEQUENCE [LARGE SCALE GENOMIC DNA]</scope>
    <source>
        <strain evidence="2 3">CCFEE 6315</strain>
    </source>
</reference>
<protein>
    <recommendedName>
        <fullName evidence="4">Imidazoleglycerol-phosphate dehydratase</fullName>
    </recommendedName>
</protein>
<dbReference type="EMBL" id="NAJL01000009">
    <property type="protein sequence ID" value="TKA31089.1"/>
    <property type="molecule type" value="Genomic_DNA"/>
</dbReference>
<feature type="transmembrane region" description="Helical" evidence="1">
    <location>
        <begin position="20"/>
        <end position="46"/>
    </location>
</feature>
<keyword evidence="1" id="KW-1133">Transmembrane helix</keyword>
<keyword evidence="1" id="KW-0472">Membrane</keyword>
<evidence type="ECO:0000313" key="2">
    <source>
        <dbReference type="EMBL" id="TKA31089.1"/>
    </source>
</evidence>
<accession>A0A4V5N5F9</accession>
<keyword evidence="3" id="KW-1185">Reference proteome</keyword>